<dbReference type="Proteomes" id="UP001625374">
    <property type="component" value="Unassembled WGS sequence"/>
</dbReference>
<dbReference type="PANTHER" id="PTHR47371">
    <property type="entry name" value="LIPOTEICHOIC ACID SYNTHASE"/>
    <property type="match status" value="1"/>
</dbReference>
<feature type="region of interest" description="Disordered" evidence="8">
    <location>
        <begin position="679"/>
        <end position="726"/>
    </location>
</feature>
<evidence type="ECO:0000259" key="10">
    <source>
        <dbReference type="Pfam" id="PF00884"/>
    </source>
</evidence>
<dbReference type="Pfam" id="PF00884">
    <property type="entry name" value="Sulfatase"/>
    <property type="match status" value="1"/>
</dbReference>
<feature type="transmembrane region" description="Helical" evidence="9">
    <location>
        <begin position="42"/>
        <end position="65"/>
    </location>
</feature>
<dbReference type="Gene3D" id="3.40.720.10">
    <property type="entry name" value="Alkaline Phosphatase, subunit A"/>
    <property type="match status" value="1"/>
</dbReference>
<comment type="caution">
    <text evidence="11">The sequence shown here is derived from an EMBL/GenBank/DDBJ whole genome shotgun (WGS) entry which is preliminary data.</text>
</comment>
<dbReference type="EMBL" id="JBGQQK010000012">
    <property type="protein sequence ID" value="MFL2102676.1"/>
    <property type="molecule type" value="Genomic_DNA"/>
</dbReference>
<keyword evidence="4" id="KW-1003">Cell membrane</keyword>
<reference evidence="11 12" key="1">
    <citation type="submission" date="2024-08" db="EMBL/GenBank/DDBJ databases">
        <authorList>
            <person name="Arias E."/>
        </authorList>
    </citation>
    <scope>NUCLEOTIDE SEQUENCE [LARGE SCALE GENOMIC DNA]</scope>
    <source>
        <strain evidence="11 12">FAM 24106</strain>
    </source>
</reference>
<keyword evidence="7 9" id="KW-0472">Membrane</keyword>
<dbReference type="RefSeq" id="WP_407142125.1">
    <property type="nucleotide sequence ID" value="NZ_JBGQQI010000012.1"/>
</dbReference>
<comment type="pathway">
    <text evidence="2">Cell wall biogenesis; lipoteichoic acid biosynthesis.</text>
</comment>
<evidence type="ECO:0000313" key="12">
    <source>
        <dbReference type="Proteomes" id="UP001625374"/>
    </source>
</evidence>
<organism evidence="11 12">
    <name type="scientific">Marinilactibacillus psychrotolerans</name>
    <dbReference type="NCBI Taxonomy" id="191770"/>
    <lineage>
        <taxon>Bacteria</taxon>
        <taxon>Bacillati</taxon>
        <taxon>Bacillota</taxon>
        <taxon>Bacilli</taxon>
        <taxon>Lactobacillales</taxon>
        <taxon>Carnobacteriaceae</taxon>
        <taxon>Marinilactibacillus</taxon>
    </lineage>
</organism>
<dbReference type="InterPro" id="IPR000917">
    <property type="entry name" value="Sulfatase_N"/>
</dbReference>
<accession>A0ABW8UIF5</accession>
<feature type="compositionally biased region" description="Basic and acidic residues" evidence="8">
    <location>
        <begin position="699"/>
        <end position="714"/>
    </location>
</feature>
<name>A0ABW8UIF5_9LACT</name>
<comment type="similarity">
    <text evidence="3">Belongs to the LTA synthase family.</text>
</comment>
<keyword evidence="5 9" id="KW-0812">Transmembrane</keyword>
<feature type="transmembrane region" description="Helical" evidence="9">
    <location>
        <begin position="128"/>
        <end position="144"/>
    </location>
</feature>
<dbReference type="InterPro" id="IPR050448">
    <property type="entry name" value="OpgB/LTA_synthase_biosynth"/>
</dbReference>
<gene>
    <name evidence="11" type="ORF">ACEN37_05350</name>
</gene>
<evidence type="ECO:0000256" key="4">
    <source>
        <dbReference type="ARBA" id="ARBA00022475"/>
    </source>
</evidence>
<dbReference type="PANTHER" id="PTHR47371:SF3">
    <property type="entry name" value="PHOSPHOGLYCEROL TRANSFERASE I"/>
    <property type="match status" value="1"/>
</dbReference>
<feature type="transmembrane region" description="Helical" evidence="9">
    <location>
        <begin position="160"/>
        <end position="179"/>
    </location>
</feature>
<dbReference type="CDD" id="cd16015">
    <property type="entry name" value="LTA_synthase"/>
    <property type="match status" value="1"/>
</dbReference>
<evidence type="ECO:0000313" key="11">
    <source>
        <dbReference type="EMBL" id="MFL2102676.1"/>
    </source>
</evidence>
<keyword evidence="11" id="KW-0808">Transferase</keyword>
<dbReference type="InterPro" id="IPR017850">
    <property type="entry name" value="Alkaline_phosphatase_core_sf"/>
</dbReference>
<dbReference type="Gene3D" id="3.30.1120.170">
    <property type="match status" value="1"/>
</dbReference>
<evidence type="ECO:0000256" key="5">
    <source>
        <dbReference type="ARBA" id="ARBA00022692"/>
    </source>
</evidence>
<feature type="domain" description="Sulfatase N-terminal" evidence="10">
    <location>
        <begin position="253"/>
        <end position="553"/>
    </location>
</feature>
<dbReference type="InterPro" id="IPR012160">
    <property type="entry name" value="LtaS-like"/>
</dbReference>
<proteinExistence type="inferred from homology"/>
<evidence type="ECO:0000256" key="1">
    <source>
        <dbReference type="ARBA" id="ARBA00004651"/>
    </source>
</evidence>
<sequence length="726" mass="82451">MSKVKSLLSTRMGFFGLASILFWLKTYLVYQVEFNLGVSGAIQQFILLINPIAFTVILFSIALYFKKTKRAYIALFVVMAIASMILYFNVMFYREFSDFLTMNILLGSNNVSGAVVSSTVAMMRPWDIFYWLDFIILLTAILYKKKSPIKMDSRPLRKRYAVATTILGVALFAGNLALAESNRPQLLVRTFDRNYIVKYLGLNFFTAYDAFQTAQNNHVKASADESNLVDIVDFAKENDTAPNPEYFGEAKGRNVIVIAMESVQQFLIDYELEDENGEKHEVMPFVNSLFHDDSSYSFDNFYHQVGQGKSSDAEILGENSLYGLPQGSAFQTLGSTNTFHAAPNILQQEAGYTSAAFHGNVGSFWNRNDTYQQFGYDYFFDSAFYDVSGDNSLEYGLKDKLFFDESVQYLEQLPQPFYTKFITVTNHFPYPLDEQNAGFPTANTDDETINQYFATANYADQAIEEFFNYLKASGLYDNSIIMLYGDHYGISNMRNPHLASLLGEDQDEWGDFQNTQMQKVPMIIHVPGAKNGQVSHKTSGQVDMLPTMMHLLGLETKDYLFMGQDMLSEEHDDTIPFRNGNVITDDYSFIGQSIYDNNTGEEIQDTLSEEELAKLNQIQEDARKELGFSDDLMMMDLLRFYTPESFSNVERNDYIYSDQLKYLENDPLRSKSLIEMNGGQSTTDLYKTDAPELSNDTTEPAKDSEGNTDNKDQNSSEEMDTSGATE</sequence>
<dbReference type="PIRSF" id="PIRSF005091">
    <property type="entry name" value="Mmb_sulf_HI1246"/>
    <property type="match status" value="1"/>
</dbReference>
<feature type="transmembrane region" description="Helical" evidence="9">
    <location>
        <begin position="72"/>
        <end position="93"/>
    </location>
</feature>
<evidence type="ECO:0000256" key="7">
    <source>
        <dbReference type="ARBA" id="ARBA00023136"/>
    </source>
</evidence>
<comment type="subcellular location">
    <subcellularLocation>
        <location evidence="1">Cell membrane</location>
        <topology evidence="1">Multi-pass membrane protein</topology>
    </subcellularLocation>
</comment>
<evidence type="ECO:0000256" key="8">
    <source>
        <dbReference type="SAM" id="MobiDB-lite"/>
    </source>
</evidence>
<evidence type="ECO:0000256" key="3">
    <source>
        <dbReference type="ARBA" id="ARBA00009983"/>
    </source>
</evidence>
<keyword evidence="12" id="KW-1185">Reference proteome</keyword>
<evidence type="ECO:0000256" key="9">
    <source>
        <dbReference type="SAM" id="Phobius"/>
    </source>
</evidence>
<protein>
    <submittedName>
        <fullName evidence="11">LTA synthase family protein</fullName>
        <ecNumber evidence="11">2.7.8.-</ecNumber>
    </submittedName>
</protein>
<feature type="transmembrane region" description="Helical" evidence="9">
    <location>
        <begin position="12"/>
        <end position="30"/>
    </location>
</feature>
<evidence type="ECO:0000256" key="2">
    <source>
        <dbReference type="ARBA" id="ARBA00004936"/>
    </source>
</evidence>
<dbReference type="GO" id="GO:0016740">
    <property type="term" value="F:transferase activity"/>
    <property type="evidence" value="ECO:0007669"/>
    <property type="project" value="UniProtKB-KW"/>
</dbReference>
<dbReference type="EC" id="2.7.8.-" evidence="11"/>
<keyword evidence="6 9" id="KW-1133">Transmembrane helix</keyword>
<dbReference type="SUPFAM" id="SSF53649">
    <property type="entry name" value="Alkaline phosphatase-like"/>
    <property type="match status" value="1"/>
</dbReference>
<evidence type="ECO:0000256" key="6">
    <source>
        <dbReference type="ARBA" id="ARBA00022989"/>
    </source>
</evidence>